<evidence type="ECO:0000256" key="1">
    <source>
        <dbReference type="SAM" id="SignalP"/>
    </source>
</evidence>
<dbReference type="Proteomes" id="UP000245627">
    <property type="component" value="Unassembled WGS sequence"/>
</dbReference>
<evidence type="ECO:0000313" key="2">
    <source>
        <dbReference type="EMBL" id="PVH24263.1"/>
    </source>
</evidence>
<organism evidence="2 3">
    <name type="scientific">Sphingobacterium corticibacter</name>
    <dbReference type="NCBI Taxonomy" id="2171749"/>
    <lineage>
        <taxon>Bacteria</taxon>
        <taxon>Pseudomonadati</taxon>
        <taxon>Bacteroidota</taxon>
        <taxon>Sphingobacteriia</taxon>
        <taxon>Sphingobacteriales</taxon>
        <taxon>Sphingobacteriaceae</taxon>
        <taxon>Sphingobacterium</taxon>
    </lineage>
</organism>
<keyword evidence="3" id="KW-1185">Reference proteome</keyword>
<feature type="chain" id="PRO_5015419999" description="TonB C-terminal domain-containing protein" evidence="1">
    <location>
        <begin position="22"/>
        <end position="281"/>
    </location>
</feature>
<dbReference type="EMBL" id="QDKG01000006">
    <property type="protein sequence ID" value="PVH24263.1"/>
    <property type="molecule type" value="Genomic_DNA"/>
</dbReference>
<feature type="signal peptide" evidence="1">
    <location>
        <begin position="1"/>
        <end position="21"/>
    </location>
</feature>
<evidence type="ECO:0000313" key="3">
    <source>
        <dbReference type="Proteomes" id="UP000245627"/>
    </source>
</evidence>
<evidence type="ECO:0008006" key="4">
    <source>
        <dbReference type="Google" id="ProtNLM"/>
    </source>
</evidence>
<accession>A0A2T8HFT2</accession>
<comment type="caution">
    <text evidence="2">The sequence shown here is derived from an EMBL/GenBank/DDBJ whole genome shotgun (WGS) entry which is preliminary data.</text>
</comment>
<protein>
    <recommendedName>
        <fullName evidence="4">TonB C-terminal domain-containing protein</fullName>
    </recommendedName>
</protein>
<keyword evidence="1" id="KW-0732">Signal</keyword>
<dbReference type="OrthoDB" id="1438245at2"/>
<gene>
    <name evidence="2" type="ORF">DC487_14350</name>
</gene>
<proteinExistence type="predicted"/>
<name>A0A2T8HFT2_9SPHI</name>
<sequence length="281" mass="32194">MKYSALLSFVIFLTSSLPSYATEQAPDRLIIYGDTTLLHALPLQQWLEQNDWKKPLFPDSLSSFSTGCWRGYVAFWEIIDDRLYLTNIYNGNYSAKVDLDSLFIGKVYHGRVSADWFTDTVTAYQGKRVYYLHAGFSSIYEDEFEHVFEKGVLIKSMYFDNSLSTSSMRTMPDSYPTAMIDSLVDWKSLPQIEGRVIVTLHVELNKLGQVDSVLSIYGANDIFNQEALRVAPLLTGLPVTYKRGELLKMRSLVFFFTRKKQQQFLLGTTIPLPNFCNEEAL</sequence>
<reference evidence="2 3" key="1">
    <citation type="submission" date="2018-04" db="EMBL/GenBank/DDBJ databases">
        <title>Sphingobacterium cortibacter sp. nov.</title>
        <authorList>
            <person name="Li Y."/>
        </authorList>
    </citation>
    <scope>NUCLEOTIDE SEQUENCE [LARGE SCALE GENOMIC DNA]</scope>
    <source>
        <strain evidence="2 3">2c-3</strain>
    </source>
</reference>
<dbReference type="AlphaFoldDB" id="A0A2T8HFT2"/>
<dbReference type="RefSeq" id="WP_116776661.1">
    <property type="nucleotide sequence ID" value="NZ_QDKG01000006.1"/>
</dbReference>